<feature type="compositionally biased region" description="Low complexity" evidence="1">
    <location>
        <begin position="1"/>
        <end position="18"/>
    </location>
</feature>
<comment type="caution">
    <text evidence="2">The sequence shown here is derived from an EMBL/GenBank/DDBJ whole genome shotgun (WGS) entry which is preliminary data.</text>
</comment>
<dbReference type="OrthoDB" id="3245714at2759"/>
<dbReference type="Proteomes" id="UP000683000">
    <property type="component" value="Unassembled WGS sequence"/>
</dbReference>
<sequence>MPTTSTTKSTPPSHDTPSARTDQGAATKEVRAHEHARHRTKERREHALAKERKEKAAAVRVLGLKGCHAHAHGARLVRKLSMESWDGEEPKEARSAQVAASRTPVQALGPELGSGHDVSSFTELTLGDLISKPRRPKAKRLDFEVIPPIRAVIALDDAEADEPWEYITRASLNDGSAWKGKSYAQAVASAM</sequence>
<dbReference type="AlphaFoldDB" id="A0A8I3ACT1"/>
<organism evidence="2 3">
    <name type="scientific">Boletus reticuloceps</name>
    <dbReference type="NCBI Taxonomy" id="495285"/>
    <lineage>
        <taxon>Eukaryota</taxon>
        <taxon>Fungi</taxon>
        <taxon>Dikarya</taxon>
        <taxon>Basidiomycota</taxon>
        <taxon>Agaricomycotina</taxon>
        <taxon>Agaricomycetes</taxon>
        <taxon>Agaricomycetidae</taxon>
        <taxon>Boletales</taxon>
        <taxon>Boletineae</taxon>
        <taxon>Boletaceae</taxon>
        <taxon>Boletoideae</taxon>
        <taxon>Boletus</taxon>
    </lineage>
</organism>
<name>A0A8I3ACT1_9AGAM</name>
<evidence type="ECO:0000256" key="1">
    <source>
        <dbReference type="SAM" id="MobiDB-lite"/>
    </source>
</evidence>
<gene>
    <name evidence="2" type="ORF">JVT61DRAFT_5079</name>
</gene>
<reference evidence="2" key="1">
    <citation type="submission" date="2021-03" db="EMBL/GenBank/DDBJ databases">
        <title>Evolutionary innovations through gain and loss of genes in the ectomycorrhizal Boletales.</title>
        <authorList>
            <person name="Wu G."/>
            <person name="Miyauchi S."/>
            <person name="Morin E."/>
            <person name="Yang Z.-L."/>
            <person name="Xu J."/>
            <person name="Martin F.M."/>
        </authorList>
    </citation>
    <scope>NUCLEOTIDE SEQUENCE</scope>
    <source>
        <strain evidence="2">BR01</strain>
    </source>
</reference>
<feature type="compositionally biased region" description="Basic and acidic residues" evidence="1">
    <location>
        <begin position="42"/>
        <end position="54"/>
    </location>
</feature>
<keyword evidence="3" id="KW-1185">Reference proteome</keyword>
<proteinExistence type="predicted"/>
<feature type="region of interest" description="Disordered" evidence="1">
    <location>
        <begin position="1"/>
        <end position="54"/>
    </location>
</feature>
<dbReference type="EMBL" id="JAGFBS010000002">
    <property type="protein sequence ID" value="KAG6380701.1"/>
    <property type="molecule type" value="Genomic_DNA"/>
</dbReference>
<evidence type="ECO:0000313" key="3">
    <source>
        <dbReference type="Proteomes" id="UP000683000"/>
    </source>
</evidence>
<evidence type="ECO:0000313" key="2">
    <source>
        <dbReference type="EMBL" id="KAG6380701.1"/>
    </source>
</evidence>
<accession>A0A8I3ACT1</accession>
<protein>
    <submittedName>
        <fullName evidence="2">Uncharacterized protein</fullName>
    </submittedName>
</protein>